<dbReference type="AlphaFoldDB" id="A0A1L8CXA9"/>
<accession>A0A1L8CXA9</accession>
<name>A0A1L8CXA9_9THEO</name>
<organism evidence="4 5">
    <name type="scientific">Carboxydothermus pertinax</name>
    <dbReference type="NCBI Taxonomy" id="870242"/>
    <lineage>
        <taxon>Bacteria</taxon>
        <taxon>Bacillati</taxon>
        <taxon>Bacillota</taxon>
        <taxon>Clostridia</taxon>
        <taxon>Thermoanaerobacterales</taxon>
        <taxon>Thermoanaerobacteraceae</taxon>
        <taxon>Carboxydothermus</taxon>
    </lineage>
</organism>
<feature type="coiled-coil region" evidence="1">
    <location>
        <begin position="66"/>
        <end position="130"/>
    </location>
</feature>
<keyword evidence="5" id="KW-1185">Reference proteome</keyword>
<dbReference type="InterPro" id="IPR025645">
    <property type="entry name" value="DUF4349"/>
</dbReference>
<gene>
    <name evidence="4" type="ORF">cpu_20680</name>
</gene>
<dbReference type="STRING" id="870242.cpu_20680"/>
<keyword evidence="2" id="KW-1133">Transmembrane helix</keyword>
<reference evidence="5" key="1">
    <citation type="submission" date="2016-12" db="EMBL/GenBank/DDBJ databases">
        <title>Draft Genome Sequences od Carboxydothermus pertinax and islandicus, Hydrogenogenic Carboxydotrophic Bacteria.</title>
        <authorList>
            <person name="Fukuyama Y."/>
            <person name="Ohmae K."/>
            <person name="Yoneda Y."/>
            <person name="Yoshida T."/>
            <person name="Sako Y."/>
        </authorList>
    </citation>
    <scope>NUCLEOTIDE SEQUENCE [LARGE SCALE GENOMIC DNA]</scope>
    <source>
        <strain evidence="5">Ug1</strain>
    </source>
</reference>
<evidence type="ECO:0000313" key="5">
    <source>
        <dbReference type="Proteomes" id="UP000187485"/>
    </source>
</evidence>
<keyword evidence="2" id="KW-0812">Transmembrane</keyword>
<dbReference type="EMBL" id="BDJK01000055">
    <property type="protein sequence ID" value="GAV23558.1"/>
    <property type="molecule type" value="Genomic_DNA"/>
</dbReference>
<evidence type="ECO:0000259" key="3">
    <source>
        <dbReference type="Pfam" id="PF14257"/>
    </source>
</evidence>
<evidence type="ECO:0000313" key="4">
    <source>
        <dbReference type="EMBL" id="GAV23558.1"/>
    </source>
</evidence>
<comment type="caution">
    <text evidence="4">The sequence shown here is derived from an EMBL/GenBank/DDBJ whole genome shotgun (WGS) entry which is preliminary data.</text>
</comment>
<keyword evidence="1" id="KW-0175">Coiled coil</keyword>
<dbReference type="OrthoDB" id="9808253at2"/>
<feature type="domain" description="DUF4349" evidence="3">
    <location>
        <begin position="3"/>
        <end position="198"/>
    </location>
</feature>
<dbReference type="Proteomes" id="UP000187485">
    <property type="component" value="Unassembled WGS sequence"/>
</dbReference>
<protein>
    <recommendedName>
        <fullName evidence="3">DUF4349 domain-containing protein</fullName>
    </recommendedName>
</protein>
<feature type="transmembrane region" description="Helical" evidence="2">
    <location>
        <begin position="179"/>
        <end position="201"/>
    </location>
</feature>
<proteinExistence type="predicted"/>
<keyword evidence="2" id="KW-0472">Membrane</keyword>
<dbReference type="RefSeq" id="WP_075859957.1">
    <property type="nucleotide sequence ID" value="NZ_BDJK01000055.1"/>
</dbReference>
<dbReference type="Pfam" id="PF14257">
    <property type="entry name" value="DUF4349"/>
    <property type="match status" value="1"/>
</dbReference>
<evidence type="ECO:0000256" key="2">
    <source>
        <dbReference type="SAM" id="Phobius"/>
    </source>
</evidence>
<evidence type="ECO:0000256" key="1">
    <source>
        <dbReference type="SAM" id="Coils"/>
    </source>
</evidence>
<sequence>MLEFQKLEDFDRWLSQQVKGVEGYVRFSREDKESRELTLMIPADKLAGFIEVLKKQGEFESYSENTEDVTKAYRDMEIRIKNLESEITAVRALLAKAKKIEEIMAVRAELNRFTEELEITKASLEDLKQDVSYSTLNLIVVKEKEAQIGEDSSFKNLGKKIKDQFIKAFNNFFTILIKLFFLVIYLLPYIILLLLVAPFGLKKKQK</sequence>